<dbReference type="RefSeq" id="XP_024381013.1">
    <property type="nucleotide sequence ID" value="XM_024525245.2"/>
</dbReference>
<keyword evidence="4" id="KW-1185">Reference proteome</keyword>
<evidence type="ECO:0000313" key="4">
    <source>
        <dbReference type="Proteomes" id="UP000006727"/>
    </source>
</evidence>
<accession>A0A2K1K9S0</accession>
<dbReference type="GeneID" id="112284896"/>
<dbReference type="EnsemblPlants" id="Pp3c7_470V3.2">
    <property type="protein sequence ID" value="Pp3c7_470V3.2"/>
    <property type="gene ID" value="Pp3c7_470"/>
</dbReference>
<feature type="region of interest" description="Disordered" evidence="1">
    <location>
        <begin position="30"/>
        <end position="53"/>
    </location>
</feature>
<dbReference type="EnsemblPlants" id="Pp3c7_470V3.1">
    <property type="protein sequence ID" value="Pp3c7_470V3.1"/>
    <property type="gene ID" value="Pp3c7_470"/>
</dbReference>
<feature type="compositionally biased region" description="Polar residues" evidence="1">
    <location>
        <begin position="33"/>
        <end position="46"/>
    </location>
</feature>
<dbReference type="Gramene" id="Pp3c7_470V3.1">
    <property type="protein sequence ID" value="Pp3c7_470V3.1"/>
    <property type="gene ID" value="Pp3c7_470"/>
</dbReference>
<dbReference type="PaxDb" id="3218-PP1S130_227V6.1"/>
<dbReference type="PANTHER" id="PTHR35309">
    <property type="match status" value="1"/>
</dbReference>
<dbReference type="InterPro" id="IPR025893">
    <property type="entry name" value="Tocopherol_cyclase"/>
</dbReference>
<dbReference type="Gramene" id="Pp3c7_470V3.2">
    <property type="protein sequence ID" value="Pp3c7_470V3.2"/>
    <property type="gene ID" value="Pp3c7_470"/>
</dbReference>
<proteinExistence type="predicted"/>
<reference evidence="3" key="3">
    <citation type="submission" date="2020-12" db="UniProtKB">
        <authorList>
            <consortium name="EnsemblPlants"/>
        </authorList>
    </citation>
    <scope>IDENTIFICATION</scope>
</reference>
<sequence length="485" mass="53704">MAMSMTIACTGVLGRVAVYAPSRRGCVVKAESSAENNPVTGTSTPEGNALKDRVKSKQTAAAVYTPTLADRDTRTPHSGYHFDGTSRRFFEGWYFKVSIPEVKQSFAWMYSVEDPSVGSNSSASSLPFGELFQGMSFPGVGAQIMGADDKYLLQFDENVTKFWGSRHELALGYTFTPKGRVSPPMGEVNPQEFVNRVEEGFQVTPTWHQGCLRDNGKTDYAETVPIARWEYSTRPIYGWGDSGAEQKSTAGWLAALPVFEPHWQVCMAGGLSTGWIEWDGQRYEFEDAPSYSEKNWGGSFPLKWFWIQCNVFEGVSGEVALTAGGGRRGLPLVPGAYEEVAMVGIHYDGKFYEFVPWEGSVEWDISTWGSWKMSAKRDDYEVNLEATCDSPGCTLRAPTADLGLAPMCRDSFFGKLKLTIRNRSSGKMILDTTSDMCALEVGGGPWYNSWKTSARVQEPLKSLLRYSIDVERVFSPVPQLKPPGL</sequence>
<dbReference type="PANTHER" id="PTHR35309:SF2">
    <property type="entry name" value="TOCOPHEROL CYCLASE, CHLOROPLASTIC"/>
    <property type="match status" value="1"/>
</dbReference>
<dbReference type="Pfam" id="PF14249">
    <property type="entry name" value="Tocopherol_cycl"/>
    <property type="match status" value="1"/>
</dbReference>
<reference evidence="2 4" key="2">
    <citation type="journal article" date="2018" name="Plant J.">
        <title>The Physcomitrella patens chromosome-scale assembly reveals moss genome structure and evolution.</title>
        <authorList>
            <person name="Lang D."/>
            <person name="Ullrich K.K."/>
            <person name="Murat F."/>
            <person name="Fuchs J."/>
            <person name="Jenkins J."/>
            <person name="Haas F.B."/>
            <person name="Piednoel M."/>
            <person name="Gundlach H."/>
            <person name="Van Bel M."/>
            <person name="Meyberg R."/>
            <person name="Vives C."/>
            <person name="Morata J."/>
            <person name="Symeonidi A."/>
            <person name="Hiss M."/>
            <person name="Muchero W."/>
            <person name="Kamisugi Y."/>
            <person name="Saleh O."/>
            <person name="Blanc G."/>
            <person name="Decker E.L."/>
            <person name="van Gessel N."/>
            <person name="Grimwood J."/>
            <person name="Hayes R.D."/>
            <person name="Graham S.W."/>
            <person name="Gunter L.E."/>
            <person name="McDaniel S.F."/>
            <person name="Hoernstein S.N.W."/>
            <person name="Larsson A."/>
            <person name="Li F.W."/>
            <person name="Perroud P.F."/>
            <person name="Phillips J."/>
            <person name="Ranjan P."/>
            <person name="Rokshar D.S."/>
            <person name="Rothfels C.J."/>
            <person name="Schneider L."/>
            <person name="Shu S."/>
            <person name="Stevenson D.W."/>
            <person name="Thummler F."/>
            <person name="Tillich M."/>
            <person name="Villarreal Aguilar J.C."/>
            <person name="Widiez T."/>
            <person name="Wong G.K."/>
            <person name="Wymore A."/>
            <person name="Zhang Y."/>
            <person name="Zimmer A.D."/>
            <person name="Quatrano R.S."/>
            <person name="Mayer K.F.X."/>
            <person name="Goodstein D."/>
            <person name="Casacuberta J.M."/>
            <person name="Vandepoele K."/>
            <person name="Reski R."/>
            <person name="Cuming A.C."/>
            <person name="Tuskan G.A."/>
            <person name="Maumus F."/>
            <person name="Salse J."/>
            <person name="Schmutz J."/>
            <person name="Rensing S.A."/>
        </authorList>
    </citation>
    <scope>NUCLEOTIDE SEQUENCE [LARGE SCALE GENOMIC DNA]</scope>
    <source>
        <strain evidence="3 4">cv. Gransden 2004</strain>
    </source>
</reference>
<gene>
    <name evidence="3" type="primary">LOC112284896</name>
    <name evidence="2" type="ORF">PHYPA_009705</name>
</gene>
<evidence type="ECO:0000256" key="1">
    <source>
        <dbReference type="SAM" id="MobiDB-lite"/>
    </source>
</evidence>
<name>A0A2K1K9S0_PHYPA</name>
<dbReference type="GO" id="GO:0010189">
    <property type="term" value="P:vitamin E biosynthetic process"/>
    <property type="evidence" value="ECO:0000318"/>
    <property type="project" value="GO_Central"/>
</dbReference>
<organism evidence="2">
    <name type="scientific">Physcomitrium patens</name>
    <name type="common">Spreading-leaved earth moss</name>
    <name type="synonym">Physcomitrella patens</name>
    <dbReference type="NCBI Taxonomy" id="3218"/>
    <lineage>
        <taxon>Eukaryota</taxon>
        <taxon>Viridiplantae</taxon>
        <taxon>Streptophyta</taxon>
        <taxon>Embryophyta</taxon>
        <taxon>Bryophyta</taxon>
        <taxon>Bryophytina</taxon>
        <taxon>Bryopsida</taxon>
        <taxon>Funariidae</taxon>
        <taxon>Funariales</taxon>
        <taxon>Funariaceae</taxon>
        <taxon>Physcomitrium</taxon>
    </lineage>
</organism>
<reference evidence="2 4" key="1">
    <citation type="journal article" date="2008" name="Science">
        <title>The Physcomitrella genome reveals evolutionary insights into the conquest of land by plants.</title>
        <authorList>
            <person name="Rensing S."/>
            <person name="Lang D."/>
            <person name="Zimmer A."/>
            <person name="Terry A."/>
            <person name="Salamov A."/>
            <person name="Shapiro H."/>
            <person name="Nishiyama T."/>
            <person name="Perroud P.-F."/>
            <person name="Lindquist E."/>
            <person name="Kamisugi Y."/>
            <person name="Tanahashi T."/>
            <person name="Sakakibara K."/>
            <person name="Fujita T."/>
            <person name="Oishi K."/>
            <person name="Shin-I T."/>
            <person name="Kuroki Y."/>
            <person name="Toyoda A."/>
            <person name="Suzuki Y."/>
            <person name="Hashimoto A."/>
            <person name="Yamaguchi K."/>
            <person name="Sugano A."/>
            <person name="Kohara Y."/>
            <person name="Fujiyama A."/>
            <person name="Anterola A."/>
            <person name="Aoki S."/>
            <person name="Ashton N."/>
            <person name="Barbazuk W.B."/>
            <person name="Barker E."/>
            <person name="Bennetzen J."/>
            <person name="Bezanilla M."/>
            <person name="Blankenship R."/>
            <person name="Cho S.H."/>
            <person name="Dutcher S."/>
            <person name="Estelle M."/>
            <person name="Fawcett J.A."/>
            <person name="Gundlach H."/>
            <person name="Hanada K."/>
            <person name="Heyl A."/>
            <person name="Hicks K.A."/>
            <person name="Hugh J."/>
            <person name="Lohr M."/>
            <person name="Mayer K."/>
            <person name="Melkozernov A."/>
            <person name="Murata T."/>
            <person name="Nelson D."/>
            <person name="Pils B."/>
            <person name="Prigge M."/>
            <person name="Reiss B."/>
            <person name="Renner T."/>
            <person name="Rombauts S."/>
            <person name="Rushton P."/>
            <person name="Sanderfoot A."/>
            <person name="Schween G."/>
            <person name="Shiu S.-H."/>
            <person name="Stueber K."/>
            <person name="Theodoulou F.L."/>
            <person name="Tu H."/>
            <person name="Van de Peer Y."/>
            <person name="Verrier P.J."/>
            <person name="Waters E."/>
            <person name="Wood A."/>
            <person name="Yang L."/>
            <person name="Cove D."/>
            <person name="Cuming A."/>
            <person name="Hasebe M."/>
            <person name="Lucas S."/>
            <person name="Mishler D.B."/>
            <person name="Reski R."/>
            <person name="Grigoriev I."/>
            <person name="Quatrano R.S."/>
            <person name="Boore J.L."/>
        </authorList>
    </citation>
    <scope>NUCLEOTIDE SEQUENCE [LARGE SCALE GENOMIC DNA]</scope>
    <source>
        <strain evidence="3 4">cv. Gransden 2004</strain>
    </source>
</reference>
<dbReference type="OrthoDB" id="38968at2759"/>
<evidence type="ECO:0008006" key="5">
    <source>
        <dbReference type="Google" id="ProtNLM"/>
    </source>
</evidence>
<dbReference type="AlphaFoldDB" id="A0A2K1K9S0"/>
<evidence type="ECO:0000313" key="2">
    <source>
        <dbReference type="EMBL" id="PNR50519.1"/>
    </source>
</evidence>
<protein>
    <recommendedName>
        <fullName evidence="5">Tocopherol cyclase</fullName>
    </recommendedName>
</protein>
<dbReference type="STRING" id="3218.A0A2K1K9S0"/>
<dbReference type="GO" id="GO:0010287">
    <property type="term" value="C:plastoglobule"/>
    <property type="evidence" value="ECO:0000318"/>
    <property type="project" value="GO_Central"/>
</dbReference>
<evidence type="ECO:0000313" key="3">
    <source>
        <dbReference type="EnsemblPlants" id="Pp3c7_470V3.1"/>
    </source>
</evidence>
<dbReference type="GO" id="GO:0009976">
    <property type="term" value="F:tocopherol cyclase activity"/>
    <property type="evidence" value="ECO:0000318"/>
    <property type="project" value="GO_Central"/>
</dbReference>
<dbReference type="OMA" id="PHSGYHW"/>
<dbReference type="Proteomes" id="UP000006727">
    <property type="component" value="Chromosome 7"/>
</dbReference>
<dbReference type="EMBL" id="ABEU02000007">
    <property type="protein sequence ID" value="PNR50519.1"/>
    <property type="molecule type" value="Genomic_DNA"/>
</dbReference>